<organism evidence="1 2">
    <name type="scientific">Desulfurella amilsii</name>
    <dbReference type="NCBI Taxonomy" id="1562698"/>
    <lineage>
        <taxon>Bacteria</taxon>
        <taxon>Pseudomonadati</taxon>
        <taxon>Campylobacterota</taxon>
        <taxon>Desulfurellia</taxon>
        <taxon>Desulfurellales</taxon>
        <taxon>Desulfurellaceae</taxon>
        <taxon>Desulfurella</taxon>
    </lineage>
</organism>
<dbReference type="GO" id="GO:0003677">
    <property type="term" value="F:DNA binding"/>
    <property type="evidence" value="ECO:0007669"/>
    <property type="project" value="UniProtKB-KW"/>
</dbReference>
<dbReference type="SUPFAM" id="SSF46785">
    <property type="entry name" value="Winged helix' DNA-binding domain"/>
    <property type="match status" value="1"/>
</dbReference>
<protein>
    <submittedName>
        <fullName evidence="1">DNA-binding domain of ModE</fullName>
    </submittedName>
</protein>
<gene>
    <name evidence="1" type="ORF">DESAMIL20_1622</name>
</gene>
<dbReference type="Gene3D" id="1.10.10.10">
    <property type="entry name" value="Winged helix-like DNA-binding domain superfamily/Winged helix DNA-binding domain"/>
    <property type="match status" value="1"/>
</dbReference>
<proteinExistence type="predicted"/>
<dbReference type="InterPro" id="IPR036388">
    <property type="entry name" value="WH-like_DNA-bd_sf"/>
</dbReference>
<keyword evidence="1" id="KW-0238">DNA-binding</keyword>
<evidence type="ECO:0000313" key="2">
    <source>
        <dbReference type="Proteomes" id="UP000194141"/>
    </source>
</evidence>
<dbReference type="InterPro" id="IPR036390">
    <property type="entry name" value="WH_DNA-bd_sf"/>
</dbReference>
<dbReference type="Proteomes" id="UP000194141">
    <property type="component" value="Unassembled WGS sequence"/>
</dbReference>
<dbReference type="STRING" id="1562698.DESAMIL20_1622"/>
<evidence type="ECO:0000313" key="1">
    <source>
        <dbReference type="EMBL" id="OSS42069.1"/>
    </source>
</evidence>
<dbReference type="OrthoDB" id="9800709at2"/>
<dbReference type="InterPro" id="IPR051815">
    <property type="entry name" value="Molybdate_resp_trans_reg"/>
</dbReference>
<sequence length="116" mass="13024">MDEKKIFGRIWVDIDDKNFLGKGKVELLKKIDSYGSISKAAKDMKMSYKAAWDIVKEINSLSHLPIIETKIGGPDGGGSTLTQKGKQLIAAFEEIEKDLNRFLKNAQNKINKLLQD</sequence>
<dbReference type="AlphaFoldDB" id="A0A1X4XX06"/>
<dbReference type="EMBL" id="MDSU01000018">
    <property type="protein sequence ID" value="OSS42069.1"/>
    <property type="molecule type" value="Genomic_DNA"/>
</dbReference>
<dbReference type="PANTHER" id="PTHR30432:SF1">
    <property type="entry name" value="DNA-BINDING TRANSCRIPTIONAL DUAL REGULATOR MODE"/>
    <property type="match status" value="1"/>
</dbReference>
<comment type="caution">
    <text evidence="1">The sequence shown here is derived from an EMBL/GenBank/DDBJ whole genome shotgun (WGS) entry which is preliminary data.</text>
</comment>
<name>A0A1X4XX06_9BACT</name>
<accession>A0A1X4XX06</accession>
<reference evidence="1 2" key="1">
    <citation type="journal article" date="2017" name="Front. Microbiol.">
        <title>Genome Sequence of Desulfurella amilsii Strain TR1 and Comparative Genomics of Desulfurellaceae Family.</title>
        <authorList>
            <person name="Florentino A.P."/>
            <person name="Stams A.J."/>
            <person name="Sanchez-Andrea I."/>
        </authorList>
    </citation>
    <scope>NUCLEOTIDE SEQUENCE [LARGE SCALE GENOMIC DNA]</scope>
    <source>
        <strain evidence="1 2">TR1</strain>
    </source>
</reference>
<dbReference type="PANTHER" id="PTHR30432">
    <property type="entry name" value="TRANSCRIPTIONAL REGULATOR MODE"/>
    <property type="match status" value="1"/>
</dbReference>
<dbReference type="RefSeq" id="WP_086034317.1">
    <property type="nucleotide sequence ID" value="NZ_MDSU01000018.1"/>
</dbReference>
<keyword evidence="2" id="KW-1185">Reference proteome</keyword>